<dbReference type="InterPro" id="IPR032466">
    <property type="entry name" value="Metal_Hydrolase"/>
</dbReference>
<evidence type="ECO:0000313" key="10">
    <source>
        <dbReference type="Proteomes" id="UP000694865"/>
    </source>
</evidence>
<evidence type="ECO:0000256" key="2">
    <source>
        <dbReference type="ARBA" id="ARBA00006676"/>
    </source>
</evidence>
<dbReference type="Gene3D" id="3.20.20.140">
    <property type="entry name" value="Metal-dependent hydrolases"/>
    <property type="match status" value="2"/>
</dbReference>
<protein>
    <submittedName>
        <fullName evidence="11">Uncharacterized protein LOC102802231</fullName>
    </submittedName>
</protein>
<proteinExistence type="inferred from homology"/>
<feature type="non-terminal residue" evidence="11">
    <location>
        <position position="423"/>
    </location>
</feature>
<reference evidence="11" key="1">
    <citation type="submission" date="2025-08" db="UniProtKB">
        <authorList>
            <consortium name="RefSeq"/>
        </authorList>
    </citation>
    <scope>IDENTIFICATION</scope>
    <source>
        <tissue evidence="11">Testes</tissue>
    </source>
</reference>
<sequence length="423" mass="45664">MAACYRDIVQFCRDIPKVELHAHLNGSISVKTMNKLYKDYNESHKQNHYIDKCMVAMTKGENRTMEECFQIFGMIHKLVDNIDAVAMVIKDVIEEFNDDGVYYLELRSTPRDVPTTGMTKRQYIDTVLLGIQQCQQAGINTIVRDALNDRQEGICGWNQDGSREGICGWNQDGSQKGIYGESEDGSQEGICGESEDGSQEGICGESQDGSQEGICGESQDGSQEGICGESEDGSQKGICGESEDGSQEGIYGESEDGSQEGICGESEDGSQEGICGESQDGSQEGICGESQDGSQKGICGESEDGSQEGMCGESHDGSQEGICGESEDGSQGGICGESEDGSQERIYSHVLTVDASHLISVLKYAKDRGLKIAIHIAEVASMTDDEALLQILPDRIGHGTCLHPDYGGSDHLVSLMKEYQKPL</sequence>
<name>A0ABM0MCJ3_SACKO</name>
<keyword evidence="6" id="KW-0546">Nucleotide metabolism</keyword>
<evidence type="ECO:0000256" key="7">
    <source>
        <dbReference type="ARBA" id="ARBA00048787"/>
    </source>
</evidence>
<keyword evidence="4" id="KW-0378">Hydrolase</keyword>
<keyword evidence="3" id="KW-0479">Metal-binding</keyword>
<dbReference type="InterPro" id="IPR001365">
    <property type="entry name" value="A_deaminase_dom"/>
</dbReference>
<evidence type="ECO:0000313" key="11">
    <source>
        <dbReference type="RefSeq" id="XP_006817734.1"/>
    </source>
</evidence>
<dbReference type="Proteomes" id="UP000694865">
    <property type="component" value="Unplaced"/>
</dbReference>
<dbReference type="Pfam" id="PF00962">
    <property type="entry name" value="A_deaminase"/>
    <property type="match status" value="1"/>
</dbReference>
<keyword evidence="10" id="KW-1185">Reference proteome</keyword>
<feature type="domain" description="Adenosine deaminase" evidence="9">
    <location>
        <begin position="16"/>
        <end position="139"/>
    </location>
</feature>
<accession>A0ABM0MCJ3</accession>
<evidence type="ECO:0000256" key="4">
    <source>
        <dbReference type="ARBA" id="ARBA00022801"/>
    </source>
</evidence>
<dbReference type="PANTHER" id="PTHR11409">
    <property type="entry name" value="ADENOSINE DEAMINASE"/>
    <property type="match status" value="1"/>
</dbReference>
<evidence type="ECO:0000256" key="6">
    <source>
        <dbReference type="ARBA" id="ARBA00023080"/>
    </source>
</evidence>
<dbReference type="SUPFAM" id="SSF51556">
    <property type="entry name" value="Metallo-dependent hydrolases"/>
    <property type="match status" value="2"/>
</dbReference>
<gene>
    <name evidence="11" type="primary">LOC102802231</name>
</gene>
<dbReference type="GeneID" id="102802231"/>
<keyword evidence="5" id="KW-0862">Zinc</keyword>
<organism evidence="10 11">
    <name type="scientific">Saccoglossus kowalevskii</name>
    <name type="common">Acorn worm</name>
    <dbReference type="NCBI Taxonomy" id="10224"/>
    <lineage>
        <taxon>Eukaryota</taxon>
        <taxon>Metazoa</taxon>
        <taxon>Hemichordata</taxon>
        <taxon>Enteropneusta</taxon>
        <taxon>Harrimaniidae</taxon>
        <taxon>Saccoglossus</taxon>
    </lineage>
</organism>
<evidence type="ECO:0000259" key="9">
    <source>
        <dbReference type="Pfam" id="PF00962"/>
    </source>
</evidence>
<dbReference type="PANTHER" id="PTHR11409:SF42">
    <property type="entry name" value="ADENOSINE DEAMINASE-LIKE PROTEIN"/>
    <property type="match status" value="1"/>
</dbReference>
<feature type="region of interest" description="Disordered" evidence="8">
    <location>
        <begin position="177"/>
        <end position="340"/>
    </location>
</feature>
<evidence type="ECO:0000256" key="1">
    <source>
        <dbReference type="ARBA" id="ARBA00001947"/>
    </source>
</evidence>
<evidence type="ECO:0000256" key="5">
    <source>
        <dbReference type="ARBA" id="ARBA00022833"/>
    </source>
</evidence>
<evidence type="ECO:0000256" key="8">
    <source>
        <dbReference type="SAM" id="MobiDB-lite"/>
    </source>
</evidence>
<dbReference type="InterPro" id="IPR006330">
    <property type="entry name" value="Ado/ade_deaminase"/>
</dbReference>
<comment type="cofactor">
    <cofactor evidence="1">
        <name>Zn(2+)</name>
        <dbReference type="ChEBI" id="CHEBI:29105"/>
    </cofactor>
</comment>
<evidence type="ECO:0000256" key="3">
    <source>
        <dbReference type="ARBA" id="ARBA00022723"/>
    </source>
</evidence>
<dbReference type="RefSeq" id="XP_006817734.1">
    <property type="nucleotide sequence ID" value="XM_006817671.1"/>
</dbReference>
<comment type="similarity">
    <text evidence="2">Belongs to the metallo-dependent hydrolases superfamily. Adenosine and AMP deaminases family.</text>
</comment>
<comment type="catalytic activity">
    <reaction evidence="7">
        <text>N(6)-methyl-AMP + H2O + H(+) = IMP + methylamine</text>
        <dbReference type="Rhea" id="RHEA:16001"/>
        <dbReference type="ChEBI" id="CHEBI:15377"/>
        <dbReference type="ChEBI" id="CHEBI:15378"/>
        <dbReference type="ChEBI" id="CHEBI:58053"/>
        <dbReference type="ChEBI" id="CHEBI:59338"/>
        <dbReference type="ChEBI" id="CHEBI:144842"/>
    </reaction>
    <physiologicalReaction direction="left-to-right" evidence="7">
        <dbReference type="Rhea" id="RHEA:16002"/>
    </physiologicalReaction>
</comment>